<reference evidence="1" key="2">
    <citation type="journal article" date="2015" name="Fish Shellfish Immunol.">
        <title>Early steps in the European eel (Anguilla anguilla)-Vibrio vulnificus interaction in the gills: Role of the RtxA13 toxin.</title>
        <authorList>
            <person name="Callol A."/>
            <person name="Pajuelo D."/>
            <person name="Ebbesson L."/>
            <person name="Teles M."/>
            <person name="MacKenzie S."/>
            <person name="Amaro C."/>
        </authorList>
    </citation>
    <scope>NUCLEOTIDE SEQUENCE</scope>
</reference>
<evidence type="ECO:0000313" key="1">
    <source>
        <dbReference type="EMBL" id="JAH68608.1"/>
    </source>
</evidence>
<reference evidence="1" key="1">
    <citation type="submission" date="2014-11" db="EMBL/GenBank/DDBJ databases">
        <authorList>
            <person name="Amaro Gonzalez C."/>
        </authorList>
    </citation>
    <scope>NUCLEOTIDE SEQUENCE</scope>
</reference>
<sequence length="30" mass="3154">MSFVLSFLKGAGAVQASTKGHYVQNIRSGV</sequence>
<dbReference type="EMBL" id="GBXM01039969">
    <property type="protein sequence ID" value="JAH68608.1"/>
    <property type="molecule type" value="Transcribed_RNA"/>
</dbReference>
<name>A0A0E9UUG3_ANGAN</name>
<protein>
    <submittedName>
        <fullName evidence="1">Uncharacterized protein</fullName>
    </submittedName>
</protein>
<proteinExistence type="predicted"/>
<accession>A0A0E9UUG3</accession>
<dbReference type="AlphaFoldDB" id="A0A0E9UUG3"/>
<organism evidence="1">
    <name type="scientific">Anguilla anguilla</name>
    <name type="common">European freshwater eel</name>
    <name type="synonym">Muraena anguilla</name>
    <dbReference type="NCBI Taxonomy" id="7936"/>
    <lineage>
        <taxon>Eukaryota</taxon>
        <taxon>Metazoa</taxon>
        <taxon>Chordata</taxon>
        <taxon>Craniata</taxon>
        <taxon>Vertebrata</taxon>
        <taxon>Euteleostomi</taxon>
        <taxon>Actinopterygii</taxon>
        <taxon>Neopterygii</taxon>
        <taxon>Teleostei</taxon>
        <taxon>Anguilliformes</taxon>
        <taxon>Anguillidae</taxon>
        <taxon>Anguilla</taxon>
    </lineage>
</organism>